<keyword evidence="1" id="KW-0812">Transmembrane</keyword>
<dbReference type="STRING" id="1862672.BO225_05240"/>
<feature type="transmembrane region" description="Helical" evidence="1">
    <location>
        <begin position="39"/>
        <end position="58"/>
    </location>
</feature>
<feature type="transmembrane region" description="Helical" evidence="1">
    <location>
        <begin position="345"/>
        <end position="363"/>
    </location>
</feature>
<feature type="transmembrane region" description="Helical" evidence="1">
    <location>
        <begin position="188"/>
        <end position="207"/>
    </location>
</feature>
<feature type="transmembrane region" description="Helical" evidence="1">
    <location>
        <begin position="213"/>
        <end position="235"/>
    </location>
</feature>
<organism evidence="2 3">
    <name type="scientific">Dubosiella newyorkensis</name>
    <dbReference type="NCBI Taxonomy" id="1862672"/>
    <lineage>
        <taxon>Bacteria</taxon>
        <taxon>Bacillati</taxon>
        <taxon>Bacillota</taxon>
        <taxon>Erysipelotrichia</taxon>
        <taxon>Erysipelotrichales</taxon>
        <taxon>Erysipelotrichaceae</taxon>
        <taxon>Dubosiella</taxon>
    </lineage>
</organism>
<reference evidence="2 3" key="1">
    <citation type="submission" date="2016-11" db="EMBL/GenBank/DDBJ databases">
        <title>Description of two novel members of the family Erysipelotrichaceae: Ileibacterium lipovorans gen. nov., sp. nov. and Dubosiella newyorkensis, gen. nov., sp. nov.</title>
        <authorList>
            <person name="Cox L.M."/>
            <person name="Sohn J."/>
            <person name="Tyrrell K.L."/>
            <person name="Citron D.M."/>
            <person name="Lawson P.A."/>
            <person name="Patel N.B."/>
            <person name="Iizumi T."/>
            <person name="Perez-Perez G.I."/>
            <person name="Goldstein E.J."/>
            <person name="Blaser M.J."/>
        </authorList>
    </citation>
    <scope>NUCLEOTIDE SEQUENCE [LARGE SCALE GENOMIC DNA]</scope>
    <source>
        <strain evidence="2 3">NYU-BL-A4</strain>
    </source>
</reference>
<feature type="transmembrane region" description="Helical" evidence="1">
    <location>
        <begin position="375"/>
        <end position="396"/>
    </location>
</feature>
<dbReference type="RefSeq" id="WP_076341233.1">
    <property type="nucleotide sequence ID" value="NZ_CAOQIG010000001.1"/>
</dbReference>
<protein>
    <recommendedName>
        <fullName evidence="4">Glycosyltransferase RgtA/B/C/D-like domain-containing protein</fullName>
    </recommendedName>
</protein>
<feature type="transmembrane region" description="Helical" evidence="1">
    <location>
        <begin position="247"/>
        <end position="263"/>
    </location>
</feature>
<keyword evidence="3" id="KW-1185">Reference proteome</keyword>
<evidence type="ECO:0000313" key="3">
    <source>
        <dbReference type="Proteomes" id="UP000186705"/>
    </source>
</evidence>
<accession>A0A1U7NN67</accession>
<sequence>MIKKVNWQKQIKQLWIINLFFLIFYMSAIYSSSWKVVRANWMMLEGILIIGSIVALSYKLGKFKIEKNFEIEKIIKKNWLFCLIFLGSILIRISQLTGGIIWDAGEYYGRLITATEKFDFSLTAFLDNFNLANHPNYGYTFFTGIGEFLFPRKVWGVNLVVLILTAFALVFLYRIFNKYLKLNKTTSSLLCGLFSFSPLVLGTSGYYNPDYGIALFFIFIMYFFLEKKYILFTFWSICFVFTKEVSAIIYFFFIVGILMAKFLEKKDEKVGNSFFIIFKNPVIYISIIVGLFYLGYMKYIGGITKWKQVEGAGSNFTWNNDGFNCFGFNREYVILKFQQMFIENYRWIIIILAFFGCLLILLFKKKLNLSVNKYLLFSIVLSLLSYICFNCLYITFALVRYNYISDLLIIIVLGMIISEISKLKAKNIINGSLIMICVIFCIESFVTTDPISKAIYPFVPTNSISMIYPGYLEKEIYYGDNLVYNNQYSFLSKSYNQFLKNIEYDEKKMVAFPGNFDGSQINGNGEIYQVNWDKKNSRRTFENLSDSVIPIKTENLESILSIKKKKDMPEEVVVPFIPYFYWNLGKNEVKEEMKKNYELILEGKTEGIQGNIEYQYYKKK</sequence>
<evidence type="ECO:0000256" key="1">
    <source>
        <dbReference type="SAM" id="Phobius"/>
    </source>
</evidence>
<keyword evidence="1" id="KW-1133">Transmembrane helix</keyword>
<evidence type="ECO:0000313" key="2">
    <source>
        <dbReference type="EMBL" id="OLU46751.1"/>
    </source>
</evidence>
<feature type="transmembrane region" description="Helical" evidence="1">
    <location>
        <begin position="12"/>
        <end position="33"/>
    </location>
</feature>
<gene>
    <name evidence="2" type="ORF">BO225_05240</name>
</gene>
<proteinExistence type="predicted"/>
<dbReference type="Proteomes" id="UP000186705">
    <property type="component" value="Unassembled WGS sequence"/>
</dbReference>
<dbReference type="OrthoDB" id="2009093at2"/>
<feature type="transmembrane region" description="Helical" evidence="1">
    <location>
        <begin position="427"/>
        <end position="446"/>
    </location>
</feature>
<dbReference type="AlphaFoldDB" id="A0A1U7NN67"/>
<keyword evidence="1" id="KW-0472">Membrane</keyword>
<feature type="transmembrane region" description="Helical" evidence="1">
    <location>
        <begin position="155"/>
        <end position="176"/>
    </location>
</feature>
<evidence type="ECO:0008006" key="4">
    <source>
        <dbReference type="Google" id="ProtNLM"/>
    </source>
</evidence>
<feature type="transmembrane region" description="Helical" evidence="1">
    <location>
        <begin position="403"/>
        <end position="421"/>
    </location>
</feature>
<feature type="transmembrane region" description="Helical" evidence="1">
    <location>
        <begin position="79"/>
        <end position="102"/>
    </location>
</feature>
<feature type="transmembrane region" description="Helical" evidence="1">
    <location>
        <begin position="275"/>
        <end position="296"/>
    </location>
</feature>
<dbReference type="GeneID" id="78275352"/>
<dbReference type="EMBL" id="MPKA01000060">
    <property type="protein sequence ID" value="OLU46751.1"/>
    <property type="molecule type" value="Genomic_DNA"/>
</dbReference>
<name>A0A1U7NN67_9FIRM</name>
<comment type="caution">
    <text evidence="2">The sequence shown here is derived from an EMBL/GenBank/DDBJ whole genome shotgun (WGS) entry which is preliminary data.</text>
</comment>